<dbReference type="EMBL" id="JAKHLF010000001">
    <property type="protein sequence ID" value="MCZ3844122.1"/>
    <property type="molecule type" value="Genomic_DNA"/>
</dbReference>
<gene>
    <name evidence="1" type="ORF">L2422_01105</name>
</gene>
<name>A0AAP3GVQ4_9LACO</name>
<proteinExistence type="predicted"/>
<evidence type="ECO:0000313" key="2">
    <source>
        <dbReference type="Proteomes" id="UP001213015"/>
    </source>
</evidence>
<accession>A0AAP3GVQ4</accession>
<reference evidence="1" key="1">
    <citation type="submission" date="2022-01" db="EMBL/GenBank/DDBJ databases">
        <title>VMRC isolate genome collection.</title>
        <authorList>
            <person name="France M."/>
            <person name="Rutt L."/>
            <person name="Humphrys M."/>
            <person name="Ravel J."/>
        </authorList>
    </citation>
    <scope>NUCLEOTIDE SEQUENCE</scope>
    <source>
        <strain evidence="1">C0127B5</strain>
    </source>
</reference>
<organism evidence="1 2">
    <name type="scientific">Lactobacillus mulieris</name>
    <dbReference type="NCBI Taxonomy" id="2508708"/>
    <lineage>
        <taxon>Bacteria</taxon>
        <taxon>Bacillati</taxon>
        <taxon>Bacillota</taxon>
        <taxon>Bacilli</taxon>
        <taxon>Lactobacillales</taxon>
        <taxon>Lactobacillaceae</taxon>
        <taxon>Lactobacillus</taxon>
    </lineage>
</organism>
<sequence>MNKNKNNAIAVAKLNQWYAHENIDFKSTWDEEDQIDITIDGNLYVVNPYSEPHFHILFTEGELGIIKPDLLKNLYKAFGFTWKDTKKQISHNFRIDFIERINNKAVRHHLLFKLDDNHHRIVVTAFDGDYSEKIGYIDLNTGEWTTLTYYMSPTKMDLLIDEIVPMIRNEMI</sequence>
<evidence type="ECO:0000313" key="1">
    <source>
        <dbReference type="EMBL" id="MCZ3844122.1"/>
    </source>
</evidence>
<dbReference type="RefSeq" id="WP_265669108.1">
    <property type="nucleotide sequence ID" value="NZ_JAKHKO010000001.1"/>
</dbReference>
<comment type="caution">
    <text evidence="1">The sequence shown here is derived from an EMBL/GenBank/DDBJ whole genome shotgun (WGS) entry which is preliminary data.</text>
</comment>
<dbReference type="Proteomes" id="UP001213015">
    <property type="component" value="Unassembled WGS sequence"/>
</dbReference>
<protein>
    <submittedName>
        <fullName evidence="1">Uncharacterized protein</fullName>
    </submittedName>
</protein>
<dbReference type="AlphaFoldDB" id="A0AAP3GVQ4"/>